<sequence length="174" mass="18940">MRALVIVIVSLFISVQSFGQLGGVLKKAKDKAASEATSMDGKGVQPDACISNVEGRLKSINDSYYPKFQKDAKGYLGSPSALWFARKDFEAARYFYTGGKQGYGRPGAVTCDQGPATIDPRYKALKDKMDAAEAKVKEMEKAKGYEFVGVKDNNILYKDIKTGKELSADESGNI</sequence>
<proteinExistence type="predicted"/>
<evidence type="ECO:0000313" key="2">
    <source>
        <dbReference type="Proteomes" id="UP001232063"/>
    </source>
</evidence>
<comment type="caution">
    <text evidence="1">The sequence shown here is derived from an EMBL/GenBank/DDBJ whole genome shotgun (WGS) entry which is preliminary data.</text>
</comment>
<dbReference type="Proteomes" id="UP001232063">
    <property type="component" value="Unassembled WGS sequence"/>
</dbReference>
<gene>
    <name evidence="1" type="ORF">QNI22_31860</name>
</gene>
<keyword evidence="2" id="KW-1185">Reference proteome</keyword>
<dbReference type="AlphaFoldDB" id="A0AAE3R8P4"/>
<organism evidence="1 2">
    <name type="scientific">Xanthocytophaga agilis</name>
    <dbReference type="NCBI Taxonomy" id="3048010"/>
    <lineage>
        <taxon>Bacteria</taxon>
        <taxon>Pseudomonadati</taxon>
        <taxon>Bacteroidota</taxon>
        <taxon>Cytophagia</taxon>
        <taxon>Cytophagales</taxon>
        <taxon>Rhodocytophagaceae</taxon>
        <taxon>Xanthocytophaga</taxon>
    </lineage>
</organism>
<reference evidence="1" key="1">
    <citation type="submission" date="2023-05" db="EMBL/GenBank/DDBJ databases">
        <authorList>
            <person name="Zhang X."/>
        </authorList>
    </citation>
    <scope>NUCLEOTIDE SEQUENCE</scope>
    <source>
        <strain evidence="1">BD1B2-1</strain>
    </source>
</reference>
<dbReference type="RefSeq" id="WP_314517206.1">
    <property type="nucleotide sequence ID" value="NZ_JASJOU010000015.1"/>
</dbReference>
<accession>A0AAE3R8P4</accession>
<name>A0AAE3R8P4_9BACT</name>
<evidence type="ECO:0000313" key="1">
    <source>
        <dbReference type="EMBL" id="MDJ1505295.1"/>
    </source>
</evidence>
<protein>
    <submittedName>
        <fullName evidence="1">Uncharacterized protein</fullName>
    </submittedName>
</protein>
<dbReference type="EMBL" id="JASJOU010000015">
    <property type="protein sequence ID" value="MDJ1505295.1"/>
    <property type="molecule type" value="Genomic_DNA"/>
</dbReference>